<dbReference type="InterPro" id="IPR004341">
    <property type="entry name" value="CAT_RNA-bd_dom"/>
</dbReference>
<feature type="domain" description="PRD" evidence="4">
    <location>
        <begin position="167"/>
        <end position="275"/>
    </location>
</feature>
<evidence type="ECO:0000256" key="1">
    <source>
        <dbReference type="ARBA" id="ARBA00022737"/>
    </source>
</evidence>
<proteinExistence type="predicted"/>
<organism evidence="5 6">
    <name type="scientific">Enterococcus rivorum</name>
    <dbReference type="NCBI Taxonomy" id="762845"/>
    <lineage>
        <taxon>Bacteria</taxon>
        <taxon>Bacillati</taxon>
        <taxon>Bacillota</taxon>
        <taxon>Bacilli</taxon>
        <taxon>Lactobacillales</taxon>
        <taxon>Enterococcaceae</taxon>
        <taxon>Enterococcus</taxon>
    </lineage>
</organism>
<evidence type="ECO:0000259" key="4">
    <source>
        <dbReference type="PROSITE" id="PS51372"/>
    </source>
</evidence>
<keyword evidence="3" id="KW-0804">Transcription</keyword>
<keyword evidence="6" id="KW-1185">Reference proteome</keyword>
<evidence type="ECO:0000256" key="2">
    <source>
        <dbReference type="ARBA" id="ARBA00023015"/>
    </source>
</evidence>
<name>A0A1E5KSJ5_9ENTE</name>
<dbReference type="Pfam" id="PF03123">
    <property type="entry name" value="CAT_RBD"/>
    <property type="match status" value="1"/>
</dbReference>
<dbReference type="PANTHER" id="PTHR30185:SF18">
    <property type="entry name" value="TRANSCRIPTIONAL REGULATOR MTLR"/>
    <property type="match status" value="1"/>
</dbReference>
<evidence type="ECO:0000313" key="5">
    <source>
        <dbReference type="EMBL" id="OEH80872.1"/>
    </source>
</evidence>
<dbReference type="GO" id="GO:0006355">
    <property type="term" value="P:regulation of DNA-templated transcription"/>
    <property type="evidence" value="ECO:0007669"/>
    <property type="project" value="InterPro"/>
</dbReference>
<keyword evidence="1" id="KW-0677">Repeat</keyword>
<keyword evidence="2" id="KW-0805">Transcription regulation</keyword>
<dbReference type="InterPro" id="IPR011608">
    <property type="entry name" value="PRD"/>
</dbReference>
<dbReference type="Gene3D" id="2.30.24.10">
    <property type="entry name" value="CAT RNA-binding domain"/>
    <property type="match status" value="1"/>
</dbReference>
<gene>
    <name evidence="5" type="ORF">BCR26_06475</name>
</gene>
<accession>A0A1E5KSJ5</accession>
<dbReference type="SMART" id="SM01061">
    <property type="entry name" value="CAT_RBD"/>
    <property type="match status" value="1"/>
</dbReference>
<reference evidence="5 6" key="1">
    <citation type="submission" date="2016-09" db="EMBL/GenBank/DDBJ databases">
        <authorList>
            <person name="Capua I."/>
            <person name="De Benedictis P."/>
            <person name="Joannis T."/>
            <person name="Lombin L.H."/>
            <person name="Cattoli G."/>
        </authorList>
    </citation>
    <scope>NUCLEOTIDE SEQUENCE [LARGE SCALE GENOMIC DNA]</scope>
    <source>
        <strain evidence="5 6">LMG 25899</strain>
    </source>
</reference>
<evidence type="ECO:0000256" key="3">
    <source>
        <dbReference type="ARBA" id="ARBA00023163"/>
    </source>
</evidence>
<dbReference type="GO" id="GO:0003723">
    <property type="term" value="F:RNA binding"/>
    <property type="evidence" value="ECO:0007669"/>
    <property type="project" value="InterPro"/>
</dbReference>
<dbReference type="InterPro" id="IPR036634">
    <property type="entry name" value="PRD_sf"/>
</dbReference>
<dbReference type="Pfam" id="PF00874">
    <property type="entry name" value="PRD"/>
    <property type="match status" value="2"/>
</dbReference>
<dbReference type="SUPFAM" id="SSF63520">
    <property type="entry name" value="PTS-regulatory domain, PRD"/>
    <property type="match status" value="2"/>
</dbReference>
<dbReference type="PROSITE" id="PS51372">
    <property type="entry name" value="PRD_2"/>
    <property type="match status" value="2"/>
</dbReference>
<dbReference type="OrthoDB" id="9813552at2"/>
<dbReference type="Proteomes" id="UP000095256">
    <property type="component" value="Unassembled WGS sequence"/>
</dbReference>
<dbReference type="PANTHER" id="PTHR30185">
    <property type="entry name" value="CRYPTIC BETA-GLUCOSIDE BGL OPERON ANTITERMINATOR"/>
    <property type="match status" value="1"/>
</dbReference>
<dbReference type="SUPFAM" id="SSF50151">
    <property type="entry name" value="SacY-like RNA-binding domain"/>
    <property type="match status" value="1"/>
</dbReference>
<evidence type="ECO:0000313" key="6">
    <source>
        <dbReference type="Proteomes" id="UP000095256"/>
    </source>
</evidence>
<dbReference type="EMBL" id="MIEK01000078">
    <property type="protein sequence ID" value="OEH80872.1"/>
    <property type="molecule type" value="Genomic_DNA"/>
</dbReference>
<dbReference type="RefSeq" id="WP_069700159.1">
    <property type="nucleotide sequence ID" value="NZ_JAGGMA010000006.1"/>
</dbReference>
<comment type="caution">
    <text evidence="5">The sequence shown here is derived from an EMBL/GenBank/DDBJ whole genome shotgun (WGS) entry which is preliminary data.</text>
</comment>
<dbReference type="InterPro" id="IPR050661">
    <property type="entry name" value="BglG_antiterminators"/>
</dbReference>
<dbReference type="STRING" id="762845.BCR26_06475"/>
<feature type="domain" description="PRD" evidence="4">
    <location>
        <begin position="61"/>
        <end position="166"/>
    </location>
</feature>
<dbReference type="Gene3D" id="1.10.1790.10">
    <property type="entry name" value="PRD domain"/>
    <property type="match status" value="2"/>
</dbReference>
<sequence length="275" mass="31972">MKVVKKINNNVAVCQDANGNELVAFGIGIGFPKMPYELNDLSKISMTFYQLNAHYYQLLSEIPQAIFDISAEIVKLAQIKLSKNLNPNMVFSLADHLQFAITRMKKFKDMKLIFSYDIQQLYPRETELGQSAIELVQKKLFITLPDSEITTIAMHFVNAQEEIEVNENEPNVDELIDLCSALIEDSFQTQLNKNDFHYNRFVMHLRYYIKRIQQEEQFIDSNEPLFETMKENSPKAYECSIAIAELIQQTLKVKSTDDELLYLMIHINRIIKNNQ</sequence>
<dbReference type="InterPro" id="IPR036650">
    <property type="entry name" value="CAT_RNA-bd_dom_sf"/>
</dbReference>
<protein>
    <submittedName>
        <fullName evidence="5">Transcriptional regulator</fullName>
    </submittedName>
</protein>
<dbReference type="AlphaFoldDB" id="A0A1E5KSJ5"/>